<dbReference type="InterPro" id="IPR000971">
    <property type="entry name" value="Globin"/>
</dbReference>
<comment type="similarity">
    <text evidence="1">Belongs to the globin family.</text>
</comment>
<name>A0A9X2HX29_9GAMM</name>
<dbReference type="EMBL" id="JAMFTH010000001">
    <property type="protein sequence ID" value="MCP8898171.1"/>
    <property type="molecule type" value="Genomic_DNA"/>
</dbReference>
<evidence type="ECO:0000259" key="2">
    <source>
        <dbReference type="Pfam" id="PF00042"/>
    </source>
</evidence>
<reference evidence="3" key="2">
    <citation type="submission" date="2023-01" db="EMBL/GenBank/DDBJ databases">
        <title>Gilvimarinus xylanilyticus HB14 isolated from Caulerpa lentillifera aquaculture base in Hainan, China.</title>
        <authorList>
            <person name="Zhang Y.-J."/>
        </authorList>
    </citation>
    <scope>NUCLEOTIDE SEQUENCE</scope>
    <source>
        <strain evidence="3">HB14</strain>
    </source>
</reference>
<dbReference type="GO" id="GO:0019825">
    <property type="term" value="F:oxygen binding"/>
    <property type="evidence" value="ECO:0007669"/>
    <property type="project" value="InterPro"/>
</dbReference>
<dbReference type="GO" id="GO:0005344">
    <property type="term" value="F:oxygen carrier activity"/>
    <property type="evidence" value="ECO:0007669"/>
    <property type="project" value="UniProtKB-KW"/>
</dbReference>
<dbReference type="SUPFAM" id="SSF46458">
    <property type="entry name" value="Globin-like"/>
    <property type="match status" value="1"/>
</dbReference>
<comment type="caution">
    <text evidence="3">The sequence shown here is derived from an EMBL/GenBank/DDBJ whole genome shotgun (WGS) entry which is preliminary data.</text>
</comment>
<dbReference type="Gene3D" id="1.10.490.10">
    <property type="entry name" value="Globins"/>
    <property type="match status" value="1"/>
</dbReference>
<keyword evidence="1" id="KW-0561">Oxygen transport</keyword>
<accession>A0A9X2HX29</accession>
<gene>
    <name evidence="3" type="ORF">M6D89_02530</name>
</gene>
<dbReference type="RefSeq" id="WP_253966461.1">
    <property type="nucleotide sequence ID" value="NZ_JAMFTH010000001.1"/>
</dbReference>
<organism evidence="3 4">
    <name type="scientific">Gilvimarinus xylanilyticus</name>
    <dbReference type="NCBI Taxonomy" id="2944139"/>
    <lineage>
        <taxon>Bacteria</taxon>
        <taxon>Pseudomonadati</taxon>
        <taxon>Pseudomonadota</taxon>
        <taxon>Gammaproteobacteria</taxon>
        <taxon>Cellvibrionales</taxon>
        <taxon>Cellvibrionaceae</taxon>
        <taxon>Gilvimarinus</taxon>
    </lineage>
</organism>
<evidence type="ECO:0000313" key="4">
    <source>
        <dbReference type="Proteomes" id="UP001139319"/>
    </source>
</evidence>
<evidence type="ECO:0000313" key="3">
    <source>
        <dbReference type="EMBL" id="MCP8898171.1"/>
    </source>
</evidence>
<dbReference type="AlphaFoldDB" id="A0A9X2HX29"/>
<dbReference type="Pfam" id="PF00042">
    <property type="entry name" value="Globin"/>
    <property type="match status" value="1"/>
</dbReference>
<dbReference type="Proteomes" id="UP001139319">
    <property type="component" value="Unassembled WGS sequence"/>
</dbReference>
<dbReference type="InterPro" id="IPR044399">
    <property type="entry name" value="Mb-like_M"/>
</dbReference>
<proteinExistence type="inferred from homology"/>
<dbReference type="CDD" id="cd01040">
    <property type="entry name" value="Mb-like"/>
    <property type="match status" value="1"/>
</dbReference>
<feature type="domain" description="Globin" evidence="2">
    <location>
        <begin position="69"/>
        <end position="121"/>
    </location>
</feature>
<dbReference type="GO" id="GO:0020037">
    <property type="term" value="F:heme binding"/>
    <property type="evidence" value="ECO:0007669"/>
    <property type="project" value="InterPro"/>
</dbReference>
<keyword evidence="1" id="KW-0349">Heme</keyword>
<dbReference type="InterPro" id="IPR009050">
    <property type="entry name" value="Globin-like_sf"/>
</dbReference>
<reference evidence="3" key="1">
    <citation type="submission" date="2022-05" db="EMBL/GenBank/DDBJ databases">
        <authorList>
            <person name="Sun H.-N."/>
        </authorList>
    </citation>
    <scope>NUCLEOTIDE SEQUENCE</scope>
    <source>
        <strain evidence="3">HB14</strain>
    </source>
</reference>
<sequence length="131" mass="15371">MDTPQDIVFQSYGRCCIRDQFFSDFYDCFMGKSDEIRQMFVDTDMPSQRHLLRNGIMQLILFSRGLPDSKLKALGESHSRHGYDIKPHLYNIWLEALLETLRQHDKQYSPQVESAWRHALTPGIDLIKSAY</sequence>
<keyword evidence="1" id="KW-0408">Iron</keyword>
<evidence type="ECO:0000256" key="1">
    <source>
        <dbReference type="RuleBase" id="RU000356"/>
    </source>
</evidence>
<keyword evidence="1" id="KW-0813">Transport</keyword>
<keyword evidence="4" id="KW-1185">Reference proteome</keyword>
<keyword evidence="1" id="KW-0479">Metal-binding</keyword>
<protein>
    <submittedName>
        <fullName evidence="3">Globin</fullName>
    </submittedName>
</protein>
<dbReference type="InterPro" id="IPR012292">
    <property type="entry name" value="Globin/Proto"/>
</dbReference>